<evidence type="ECO:0000313" key="4">
    <source>
        <dbReference type="Proteomes" id="UP000078046"/>
    </source>
</evidence>
<feature type="domain" description="DOCKER" evidence="2">
    <location>
        <begin position="3"/>
        <end position="431"/>
    </location>
</feature>
<accession>A0A177B0M1</accession>
<dbReference type="InterPro" id="IPR027357">
    <property type="entry name" value="DOCKER_dom"/>
</dbReference>
<evidence type="ECO:0000256" key="1">
    <source>
        <dbReference type="PROSITE-ProRule" id="PRU00984"/>
    </source>
</evidence>
<dbReference type="GO" id="GO:0005886">
    <property type="term" value="C:plasma membrane"/>
    <property type="evidence" value="ECO:0007669"/>
    <property type="project" value="TreeGrafter"/>
</dbReference>
<dbReference type="OrthoDB" id="18896at2759"/>
<comment type="caution">
    <text evidence="3">The sequence shown here is derived from an EMBL/GenBank/DDBJ whole genome shotgun (WGS) entry which is preliminary data.</text>
</comment>
<sequence length="494" mass="57965">KFTQRHKKSQMEHYYFFALYEYNIKAQNKFEAAMCLSTLCDRLSVNDDLTIVPDDFVQCNNEPTYMDIKIELIAKSFNLFCDSKALEEAIKLAQRMAYYFRNVTFDYMKLSSILEKESKLYLDVINETKIDPIYYRISFYGKGFSNLLRNRTCILANEAAQHVNQIHNILSIMYPGVNFHESLEEVTEEQKNTERMLIHAHRVFTVSTKYYDFRDQELHPNILRYYRDFNISKFESTRPIGKKLNDITNLWLEKTIFITERTLPCLTKLVDVINVIREKLSPVVAAIDKMNETNDKIIFLMIECKENVKINELKREEALKAGRTPEKEKSSGDFTMVLKGCIEPTVNGGIANFQSFFNDEYLINSKHKEKDKEDIQILKETIGYHAEVLSNALRLHRLHVNDEMKPLHDHLVNTYFELKKQLENNLHIKAFFNSDHLLVENDEDAVLFKDSITEVNTDNIKDRNSKRIMRNVSKLNARHRKMLSTVGKISNNDI</sequence>
<gene>
    <name evidence="3" type="ORF">A3Q56_04600</name>
</gene>
<comment type="similarity">
    <text evidence="1">Belongs to the DOCK family.</text>
</comment>
<dbReference type="Proteomes" id="UP000078046">
    <property type="component" value="Unassembled WGS sequence"/>
</dbReference>
<dbReference type="GO" id="GO:0005085">
    <property type="term" value="F:guanyl-nucleotide exchange factor activity"/>
    <property type="evidence" value="ECO:0007669"/>
    <property type="project" value="InterPro"/>
</dbReference>
<dbReference type="InterPro" id="IPR043161">
    <property type="entry name" value="DOCK_C_lobe_A"/>
</dbReference>
<dbReference type="Pfam" id="PF20421">
    <property type="entry name" value="DHR-2_Lobe_C"/>
    <property type="match status" value="1"/>
</dbReference>
<evidence type="ECO:0000313" key="3">
    <source>
        <dbReference type="EMBL" id="OAF67670.1"/>
    </source>
</evidence>
<dbReference type="CDD" id="cd11684">
    <property type="entry name" value="DHR2_DOCK"/>
    <property type="match status" value="1"/>
</dbReference>
<dbReference type="GO" id="GO:0031267">
    <property type="term" value="F:small GTPase binding"/>
    <property type="evidence" value="ECO:0007669"/>
    <property type="project" value="TreeGrafter"/>
</dbReference>
<organism evidence="3 4">
    <name type="scientific">Intoshia linei</name>
    <dbReference type="NCBI Taxonomy" id="1819745"/>
    <lineage>
        <taxon>Eukaryota</taxon>
        <taxon>Metazoa</taxon>
        <taxon>Spiralia</taxon>
        <taxon>Lophotrochozoa</taxon>
        <taxon>Mesozoa</taxon>
        <taxon>Orthonectida</taxon>
        <taxon>Rhopaluridae</taxon>
        <taxon>Intoshia</taxon>
    </lineage>
</organism>
<feature type="non-terminal residue" evidence="3">
    <location>
        <position position="1"/>
    </location>
</feature>
<reference evidence="3 4" key="1">
    <citation type="submission" date="2016-04" db="EMBL/GenBank/DDBJ databases">
        <title>The genome of Intoshia linei affirms orthonectids as highly simplified spiralians.</title>
        <authorList>
            <person name="Mikhailov K.V."/>
            <person name="Slusarev G.S."/>
            <person name="Nikitin M.A."/>
            <person name="Logacheva M.D."/>
            <person name="Penin A."/>
            <person name="Aleoshin V."/>
            <person name="Panchin Y.V."/>
        </authorList>
    </citation>
    <scope>NUCLEOTIDE SEQUENCE [LARGE SCALE GENOMIC DNA]</scope>
    <source>
        <strain evidence="3">Intl2013</strain>
        <tissue evidence="3">Whole animal</tissue>
    </source>
</reference>
<protein>
    <recommendedName>
        <fullName evidence="2">DOCKER domain-containing protein</fullName>
    </recommendedName>
</protein>
<dbReference type="EMBL" id="LWCA01000602">
    <property type="protein sequence ID" value="OAF67670.1"/>
    <property type="molecule type" value="Genomic_DNA"/>
</dbReference>
<dbReference type="InterPro" id="IPR043162">
    <property type="entry name" value="DOCK_C_lobe_C"/>
</dbReference>
<evidence type="ECO:0000259" key="2">
    <source>
        <dbReference type="PROSITE" id="PS51651"/>
    </source>
</evidence>
<dbReference type="AlphaFoldDB" id="A0A177B0M1"/>
<dbReference type="InterPro" id="IPR046773">
    <property type="entry name" value="DOCKER_Lobe_C"/>
</dbReference>
<dbReference type="PANTHER" id="PTHR45653:SF10">
    <property type="entry name" value="MYOBLAST CITY, ISOFORM B"/>
    <property type="match status" value="1"/>
</dbReference>
<dbReference type="Gene3D" id="1.20.58.740">
    <property type="match status" value="1"/>
</dbReference>
<dbReference type="PANTHER" id="PTHR45653">
    <property type="entry name" value="DEDICATOR OF CYTOKINESIS"/>
    <property type="match status" value="1"/>
</dbReference>
<keyword evidence="4" id="KW-1185">Reference proteome</keyword>
<dbReference type="Gene3D" id="1.25.40.410">
    <property type="match status" value="1"/>
</dbReference>
<dbReference type="GO" id="GO:0007264">
    <property type="term" value="P:small GTPase-mediated signal transduction"/>
    <property type="evidence" value="ECO:0007669"/>
    <property type="project" value="InterPro"/>
</dbReference>
<proteinExistence type="inferred from homology"/>
<dbReference type="InterPro" id="IPR026791">
    <property type="entry name" value="DOCK"/>
</dbReference>
<dbReference type="GO" id="GO:0005737">
    <property type="term" value="C:cytoplasm"/>
    <property type="evidence" value="ECO:0007669"/>
    <property type="project" value="TreeGrafter"/>
</dbReference>
<name>A0A177B0M1_9BILA</name>
<dbReference type="PROSITE" id="PS51651">
    <property type="entry name" value="DOCKER"/>
    <property type="match status" value="1"/>
</dbReference>